<sequence>MAAYRYLTQHALTGDILTWNLPVGDVAFGPELNGPGSFTGTLEPRLADVLPAFADAGNTLLFAERDDQLLWGGLVWRAEPVGGRYPIEGAGFSSYLTRRHDLHGNLAGRGPYTAADPCAVIRDVWEYCQSVPDGDLGVHVDTTPAGITVGTKEQPYTTKPWEAPELATIVRDMTALDQGPEWTERVTWSGRRPQRTVVVGWPRLGTRRTDLTFTTGVNITAAVPVLFDGDQYAQVVIGLGAGEGSAKVRTVDAARNNRLRLESVLDAPAEKSTDRLAARTRTERTRRQRLGDITEITVTDHPAAPIGSWAIGDDIRVTVHDQWTDFDNWCRITAWTLHPNPQGGQEKATLRLSRPYSTGG</sequence>
<evidence type="ECO:0008006" key="4">
    <source>
        <dbReference type="Google" id="ProtNLM"/>
    </source>
</evidence>
<evidence type="ECO:0000313" key="2">
    <source>
        <dbReference type="EMBL" id="GAA2136668.1"/>
    </source>
</evidence>
<protein>
    <recommendedName>
        <fullName evidence="4">Minor tail protein</fullName>
    </recommendedName>
</protein>
<comment type="caution">
    <text evidence="2">The sequence shown here is derived from an EMBL/GenBank/DDBJ whole genome shotgun (WGS) entry which is preliminary data.</text>
</comment>
<name>A0ABN2Z4M1_9ACTN</name>
<dbReference type="Proteomes" id="UP001422759">
    <property type="component" value="Unassembled WGS sequence"/>
</dbReference>
<gene>
    <name evidence="2" type="ORF">GCM10009760_16310</name>
</gene>
<organism evidence="2 3">
    <name type="scientific">Kitasatospora kazusensis</name>
    <dbReference type="NCBI Taxonomy" id="407974"/>
    <lineage>
        <taxon>Bacteria</taxon>
        <taxon>Bacillati</taxon>
        <taxon>Actinomycetota</taxon>
        <taxon>Actinomycetes</taxon>
        <taxon>Kitasatosporales</taxon>
        <taxon>Streptomycetaceae</taxon>
        <taxon>Kitasatospora</taxon>
    </lineage>
</organism>
<dbReference type="RefSeq" id="WP_344462328.1">
    <property type="nucleotide sequence ID" value="NZ_BAAANT010000007.1"/>
</dbReference>
<reference evidence="2 3" key="1">
    <citation type="journal article" date="2019" name="Int. J. Syst. Evol. Microbiol.">
        <title>The Global Catalogue of Microorganisms (GCM) 10K type strain sequencing project: providing services to taxonomists for standard genome sequencing and annotation.</title>
        <authorList>
            <consortium name="The Broad Institute Genomics Platform"/>
            <consortium name="The Broad Institute Genome Sequencing Center for Infectious Disease"/>
            <person name="Wu L."/>
            <person name="Ma J."/>
        </authorList>
    </citation>
    <scope>NUCLEOTIDE SEQUENCE [LARGE SCALE GENOMIC DNA]</scope>
    <source>
        <strain evidence="2 3">JCM 14560</strain>
    </source>
</reference>
<evidence type="ECO:0000256" key="1">
    <source>
        <dbReference type="SAM" id="MobiDB-lite"/>
    </source>
</evidence>
<proteinExistence type="predicted"/>
<keyword evidence="3" id="KW-1185">Reference proteome</keyword>
<evidence type="ECO:0000313" key="3">
    <source>
        <dbReference type="Proteomes" id="UP001422759"/>
    </source>
</evidence>
<feature type="region of interest" description="Disordered" evidence="1">
    <location>
        <begin position="340"/>
        <end position="360"/>
    </location>
</feature>
<dbReference type="EMBL" id="BAAANT010000007">
    <property type="protein sequence ID" value="GAA2136668.1"/>
    <property type="molecule type" value="Genomic_DNA"/>
</dbReference>
<accession>A0ABN2Z4M1</accession>